<comment type="caution">
    <text evidence="2">The sequence shown here is derived from an EMBL/GenBank/DDBJ whole genome shotgun (WGS) entry which is preliminary data.</text>
</comment>
<dbReference type="EMBL" id="BSSD01000002">
    <property type="protein sequence ID" value="GLW90946.1"/>
    <property type="molecule type" value="Genomic_DNA"/>
</dbReference>
<feature type="coiled-coil region" evidence="1">
    <location>
        <begin position="173"/>
        <end position="242"/>
    </location>
</feature>
<sequence length="256" mass="27483">MSDGDDLYGLPRADFVPARRELAKRLRADGDREAATRVEKLPKPTTAAWLVNHLVRAEPARVDALVELGADLRAAHAKADGARLRELARRRTEVVAELVAAAGEGLSEATVRELEEMFTTAVADEGAAEVLRAGRVASVRDLRVEQTWPGLSLAPGPAAAPTRSARPSAREALLAAKAAVKEAEAQRAEADRAVSGAESAVSQAETRVRELNVALDEAEHAELDARRALQSARRDAKAAERTASLAWRKLQQVEAE</sequence>
<dbReference type="Proteomes" id="UP001165042">
    <property type="component" value="Unassembled WGS sequence"/>
</dbReference>
<keyword evidence="3" id="KW-1185">Reference proteome</keyword>
<dbReference type="RefSeq" id="WP_253839161.1">
    <property type="nucleotide sequence ID" value="NZ_BAAAVC010000011.1"/>
</dbReference>
<accession>A0A9W6QH54</accession>
<organism evidence="2 3">
    <name type="scientific">Actinokineospora globicatena</name>
    <dbReference type="NCBI Taxonomy" id="103729"/>
    <lineage>
        <taxon>Bacteria</taxon>
        <taxon>Bacillati</taxon>
        <taxon>Actinomycetota</taxon>
        <taxon>Actinomycetes</taxon>
        <taxon>Pseudonocardiales</taxon>
        <taxon>Pseudonocardiaceae</taxon>
        <taxon>Actinokineospora</taxon>
    </lineage>
</organism>
<proteinExistence type="predicted"/>
<reference evidence="2" key="1">
    <citation type="submission" date="2023-02" db="EMBL/GenBank/DDBJ databases">
        <title>Actinokineospora globicatena NBRC 15670.</title>
        <authorList>
            <person name="Ichikawa N."/>
            <person name="Sato H."/>
            <person name="Tonouchi N."/>
        </authorList>
    </citation>
    <scope>NUCLEOTIDE SEQUENCE</scope>
    <source>
        <strain evidence="2">NBRC 15670</strain>
    </source>
</reference>
<evidence type="ECO:0000256" key="1">
    <source>
        <dbReference type="SAM" id="Coils"/>
    </source>
</evidence>
<gene>
    <name evidence="2" type="ORF">Aglo03_17620</name>
</gene>
<evidence type="ECO:0000313" key="2">
    <source>
        <dbReference type="EMBL" id="GLW90946.1"/>
    </source>
</evidence>
<dbReference type="AlphaFoldDB" id="A0A9W6QH54"/>
<keyword evidence="1" id="KW-0175">Coiled coil</keyword>
<protein>
    <submittedName>
        <fullName evidence="2">Uncharacterized protein</fullName>
    </submittedName>
</protein>
<evidence type="ECO:0000313" key="3">
    <source>
        <dbReference type="Proteomes" id="UP001165042"/>
    </source>
</evidence>
<name>A0A9W6QH54_9PSEU</name>